<dbReference type="Pfam" id="PF08448">
    <property type="entry name" value="PAS_4"/>
    <property type="match status" value="1"/>
</dbReference>
<name>A0A0W8FDV9_9ZZZZ</name>
<evidence type="ECO:0000256" key="4">
    <source>
        <dbReference type="ARBA" id="ARBA00023125"/>
    </source>
</evidence>
<dbReference type="GO" id="GO:0006355">
    <property type="term" value="P:regulation of DNA-templated transcription"/>
    <property type="evidence" value="ECO:0007669"/>
    <property type="project" value="TreeGrafter"/>
</dbReference>
<keyword evidence="4" id="KW-0238">DNA-binding</keyword>
<dbReference type="SMART" id="SM00091">
    <property type="entry name" value="PAS"/>
    <property type="match status" value="1"/>
</dbReference>
<dbReference type="InterPro" id="IPR003594">
    <property type="entry name" value="HATPase_dom"/>
</dbReference>
<dbReference type="SUPFAM" id="SSF55785">
    <property type="entry name" value="PYP-like sensor domain (PAS domain)"/>
    <property type="match status" value="1"/>
</dbReference>
<dbReference type="InterPro" id="IPR036890">
    <property type="entry name" value="HATPase_C_sf"/>
</dbReference>
<dbReference type="EMBL" id="LNQE01001333">
    <property type="protein sequence ID" value="KUG19056.1"/>
    <property type="molecule type" value="Genomic_DNA"/>
</dbReference>
<dbReference type="PROSITE" id="PS50109">
    <property type="entry name" value="HIS_KIN"/>
    <property type="match status" value="1"/>
</dbReference>
<keyword evidence="3" id="KW-0805">Transcription regulation</keyword>
<proteinExistence type="predicted"/>
<dbReference type="PROSITE" id="PS50113">
    <property type="entry name" value="PAC"/>
    <property type="match status" value="1"/>
</dbReference>
<dbReference type="SUPFAM" id="SSF52172">
    <property type="entry name" value="CheY-like"/>
    <property type="match status" value="1"/>
</dbReference>
<sequence length="650" mass="71838">MISVLHVDDDPSFLDLCTLFLEETGEFTLDTATSARKAIEKLESGSYDAIVSDYLMPGMDGIELLKYVRSRYGSIPFIIFTGRGREDVVIEALNNGADFYLQKGGDREQFVELAHMIRQAVQRRETERESERRTENLRAVSELAVELAAAPSSGNPFRLIADTLREIAGAFAAGISTYDPDRGELKIEYISVSSDAREALQKASSLIGRELVGMRLPVSPATREHMRTEIVSFSSDLAEVLLGAVPEPITAHIQQLFGLGIFAGLSLNYGGEVQGSAVIIMPEGQPPPPTDVLLTFAHVAGVSLQRIRAEEALRQSEAEKSTILESQVEIMVFQDPDMHIRWANRAAGAFLGTEPESLVGTRCYTLWHRRTTPCEGCPVVRVLQTGEPHRNEITSHDGRCWIISAAPVRDEHGHVMGALESALDVTDLKQAEQALTLANKKLNLLSSVTRHDILNQLNVLLLYLEIAKKETTDQTLLGYLEKQEAAARAVLRQIAFTSDYQDLGASAPEWQTVSDIIRESVPHQLAVINDLEGLEIFADPLLRKVFYNLADNTIRHGETVTTVRAYFRESDEGITLFWEDDGVGIPYSRKEAIFQRDPVKTTGGGLFLIRDILSITGITIAETGEPGKGARFEIRVPSSASRIRRKTIPP</sequence>
<dbReference type="InterPro" id="IPR001789">
    <property type="entry name" value="Sig_transdc_resp-reg_receiver"/>
</dbReference>
<dbReference type="SUPFAM" id="SSF55874">
    <property type="entry name" value="ATPase domain of HSP90 chaperone/DNA topoisomerase II/histidine kinase"/>
    <property type="match status" value="1"/>
</dbReference>
<comment type="caution">
    <text evidence="9">The sequence shown here is derived from an EMBL/GenBank/DDBJ whole genome shotgun (WGS) entry which is preliminary data.</text>
</comment>
<dbReference type="GO" id="GO:0032993">
    <property type="term" value="C:protein-DNA complex"/>
    <property type="evidence" value="ECO:0007669"/>
    <property type="project" value="TreeGrafter"/>
</dbReference>
<dbReference type="GO" id="GO:0000156">
    <property type="term" value="F:phosphorelay response regulator activity"/>
    <property type="evidence" value="ECO:0007669"/>
    <property type="project" value="TreeGrafter"/>
</dbReference>
<feature type="domain" description="Histidine kinase" evidence="6">
    <location>
        <begin position="542"/>
        <end position="640"/>
    </location>
</feature>
<dbReference type="CDD" id="cd00130">
    <property type="entry name" value="PAS"/>
    <property type="match status" value="1"/>
</dbReference>
<dbReference type="Gene3D" id="3.40.50.2300">
    <property type="match status" value="1"/>
</dbReference>
<evidence type="ECO:0008006" key="10">
    <source>
        <dbReference type="Google" id="ProtNLM"/>
    </source>
</evidence>
<dbReference type="SMART" id="SM00387">
    <property type="entry name" value="HATPase_c"/>
    <property type="match status" value="1"/>
</dbReference>
<dbReference type="CDD" id="cd00075">
    <property type="entry name" value="HATPase"/>
    <property type="match status" value="1"/>
</dbReference>
<feature type="domain" description="PAC" evidence="8">
    <location>
        <begin position="387"/>
        <end position="437"/>
    </location>
</feature>
<dbReference type="CDD" id="cd00156">
    <property type="entry name" value="REC"/>
    <property type="match status" value="1"/>
</dbReference>
<evidence type="ECO:0000256" key="5">
    <source>
        <dbReference type="ARBA" id="ARBA00023163"/>
    </source>
</evidence>
<dbReference type="Gene3D" id="3.30.450.40">
    <property type="match status" value="1"/>
</dbReference>
<dbReference type="SMART" id="SM00448">
    <property type="entry name" value="REC"/>
    <property type="match status" value="1"/>
</dbReference>
<dbReference type="PANTHER" id="PTHR48111">
    <property type="entry name" value="REGULATOR OF RPOS"/>
    <property type="match status" value="1"/>
</dbReference>
<evidence type="ECO:0000256" key="2">
    <source>
        <dbReference type="ARBA" id="ARBA00023012"/>
    </source>
</evidence>
<dbReference type="InterPro" id="IPR013656">
    <property type="entry name" value="PAS_4"/>
</dbReference>
<accession>A0A0W8FDV9</accession>
<dbReference type="InterPro" id="IPR000700">
    <property type="entry name" value="PAS-assoc_C"/>
</dbReference>
<evidence type="ECO:0000259" key="6">
    <source>
        <dbReference type="PROSITE" id="PS50109"/>
    </source>
</evidence>
<evidence type="ECO:0000256" key="3">
    <source>
        <dbReference type="ARBA" id="ARBA00023015"/>
    </source>
</evidence>
<dbReference type="InterPro" id="IPR029016">
    <property type="entry name" value="GAF-like_dom_sf"/>
</dbReference>
<dbReference type="InterPro" id="IPR035965">
    <property type="entry name" value="PAS-like_dom_sf"/>
</dbReference>
<protein>
    <recommendedName>
        <fullName evidence="10">Multi-sensor signal transduction histidine kinase</fullName>
    </recommendedName>
</protein>
<dbReference type="InterPro" id="IPR039420">
    <property type="entry name" value="WalR-like"/>
</dbReference>
<dbReference type="SUPFAM" id="SSF55781">
    <property type="entry name" value="GAF domain-like"/>
    <property type="match status" value="1"/>
</dbReference>
<dbReference type="Gene3D" id="3.30.450.20">
    <property type="entry name" value="PAS domain"/>
    <property type="match status" value="1"/>
</dbReference>
<feature type="domain" description="Response regulatory" evidence="7">
    <location>
        <begin position="3"/>
        <end position="118"/>
    </location>
</feature>
<dbReference type="PROSITE" id="PS50110">
    <property type="entry name" value="RESPONSE_REGULATORY"/>
    <property type="match status" value="1"/>
</dbReference>
<dbReference type="PANTHER" id="PTHR48111:SF1">
    <property type="entry name" value="TWO-COMPONENT RESPONSE REGULATOR ORR33"/>
    <property type="match status" value="1"/>
</dbReference>
<dbReference type="AlphaFoldDB" id="A0A0W8FDV9"/>
<dbReference type="Pfam" id="PF00072">
    <property type="entry name" value="Response_reg"/>
    <property type="match status" value="1"/>
</dbReference>
<dbReference type="InterPro" id="IPR000014">
    <property type="entry name" value="PAS"/>
</dbReference>
<dbReference type="InterPro" id="IPR005467">
    <property type="entry name" value="His_kinase_dom"/>
</dbReference>
<keyword evidence="1" id="KW-0597">Phosphoprotein</keyword>
<organism evidence="9">
    <name type="scientific">hydrocarbon metagenome</name>
    <dbReference type="NCBI Taxonomy" id="938273"/>
    <lineage>
        <taxon>unclassified sequences</taxon>
        <taxon>metagenomes</taxon>
        <taxon>ecological metagenomes</taxon>
    </lineage>
</organism>
<dbReference type="GO" id="GO:0000976">
    <property type="term" value="F:transcription cis-regulatory region binding"/>
    <property type="evidence" value="ECO:0007669"/>
    <property type="project" value="TreeGrafter"/>
</dbReference>
<evidence type="ECO:0000259" key="8">
    <source>
        <dbReference type="PROSITE" id="PS50113"/>
    </source>
</evidence>
<keyword evidence="2" id="KW-0902">Two-component regulatory system</keyword>
<dbReference type="Pfam" id="PF02518">
    <property type="entry name" value="HATPase_c"/>
    <property type="match status" value="1"/>
</dbReference>
<evidence type="ECO:0000313" key="9">
    <source>
        <dbReference type="EMBL" id="KUG19056.1"/>
    </source>
</evidence>
<reference evidence="9" key="1">
    <citation type="journal article" date="2015" name="Proc. Natl. Acad. Sci. U.S.A.">
        <title>Networks of energetic and metabolic interactions define dynamics in microbial communities.</title>
        <authorList>
            <person name="Embree M."/>
            <person name="Liu J.K."/>
            <person name="Al-Bassam M.M."/>
            <person name="Zengler K."/>
        </authorList>
    </citation>
    <scope>NUCLEOTIDE SEQUENCE</scope>
</reference>
<dbReference type="InterPro" id="IPR011006">
    <property type="entry name" value="CheY-like_superfamily"/>
</dbReference>
<evidence type="ECO:0000259" key="7">
    <source>
        <dbReference type="PROSITE" id="PS50110"/>
    </source>
</evidence>
<dbReference type="NCBIfam" id="TIGR00229">
    <property type="entry name" value="sensory_box"/>
    <property type="match status" value="1"/>
</dbReference>
<keyword evidence="5" id="KW-0804">Transcription</keyword>
<dbReference type="Gene3D" id="3.30.565.10">
    <property type="entry name" value="Histidine kinase-like ATPase, C-terminal domain"/>
    <property type="match status" value="1"/>
</dbReference>
<dbReference type="GO" id="GO:0005829">
    <property type="term" value="C:cytosol"/>
    <property type="evidence" value="ECO:0007669"/>
    <property type="project" value="TreeGrafter"/>
</dbReference>
<gene>
    <name evidence="9" type="ORF">ASZ90_011232</name>
</gene>
<evidence type="ECO:0000256" key="1">
    <source>
        <dbReference type="ARBA" id="ARBA00022553"/>
    </source>
</evidence>